<dbReference type="SMART" id="SM00936">
    <property type="entry name" value="PBP5_C"/>
    <property type="match status" value="1"/>
</dbReference>
<feature type="active site" evidence="13">
    <location>
        <position position="125"/>
    </location>
</feature>
<evidence type="ECO:0000256" key="10">
    <source>
        <dbReference type="ARBA" id="ARBA00022984"/>
    </source>
</evidence>
<dbReference type="KEGG" id="toc:Toce_1270"/>
<dbReference type="InterPro" id="IPR018044">
    <property type="entry name" value="Peptidase_S11"/>
</dbReference>
<keyword evidence="7" id="KW-0732">Signal</keyword>
<dbReference type="GO" id="GO:0071555">
    <property type="term" value="P:cell wall organization"/>
    <property type="evidence" value="ECO:0007669"/>
    <property type="project" value="UniProtKB-KW"/>
</dbReference>
<feature type="binding site" evidence="14">
    <location>
        <position position="233"/>
    </location>
    <ligand>
        <name>substrate</name>
    </ligand>
</feature>
<dbReference type="RefSeq" id="WP_013276065.1">
    <property type="nucleotide sequence ID" value="NC_014377.1"/>
</dbReference>
<evidence type="ECO:0000256" key="4">
    <source>
        <dbReference type="ARBA" id="ARBA00012448"/>
    </source>
</evidence>
<dbReference type="InterPro" id="IPR012338">
    <property type="entry name" value="Beta-lactam/transpept-like"/>
</dbReference>
<dbReference type="GO" id="GO:0006508">
    <property type="term" value="P:proteolysis"/>
    <property type="evidence" value="ECO:0007669"/>
    <property type="project" value="UniProtKB-KW"/>
</dbReference>
<evidence type="ECO:0000313" key="17">
    <source>
        <dbReference type="EMBL" id="ADL08026.1"/>
    </source>
</evidence>
<dbReference type="InterPro" id="IPR012907">
    <property type="entry name" value="Peptidase_S11_C"/>
</dbReference>
<dbReference type="UniPathway" id="UPA00219"/>
<dbReference type="InterPro" id="IPR001967">
    <property type="entry name" value="Peptidase_S11_N"/>
</dbReference>
<proteinExistence type="inferred from homology"/>
<organism evidence="17 18">
    <name type="scientific">Thermosediminibacter oceani (strain ATCC BAA-1034 / DSM 16646 / JW/IW-1228P)</name>
    <dbReference type="NCBI Taxonomy" id="555079"/>
    <lineage>
        <taxon>Bacteria</taxon>
        <taxon>Bacillati</taxon>
        <taxon>Bacillota</taxon>
        <taxon>Clostridia</taxon>
        <taxon>Thermosediminibacterales</taxon>
        <taxon>Thermosediminibacteraceae</taxon>
        <taxon>Thermosediminibacter</taxon>
    </lineage>
</organism>
<accession>D9S3P9</accession>
<dbReference type="Pfam" id="PF07943">
    <property type="entry name" value="PBP5_C"/>
    <property type="match status" value="1"/>
</dbReference>
<dbReference type="HOGENOM" id="CLU_027070_8_0_9"/>
<evidence type="ECO:0000256" key="13">
    <source>
        <dbReference type="PIRSR" id="PIRSR618044-1"/>
    </source>
</evidence>
<evidence type="ECO:0000256" key="5">
    <source>
        <dbReference type="ARBA" id="ARBA00022645"/>
    </source>
</evidence>
<dbReference type="GO" id="GO:0009002">
    <property type="term" value="F:serine-type D-Ala-D-Ala carboxypeptidase activity"/>
    <property type="evidence" value="ECO:0007669"/>
    <property type="project" value="UniProtKB-EC"/>
</dbReference>
<name>D9S3P9_THEOJ</name>
<dbReference type="GO" id="GO:0009252">
    <property type="term" value="P:peptidoglycan biosynthetic process"/>
    <property type="evidence" value="ECO:0007669"/>
    <property type="project" value="UniProtKB-UniPathway"/>
</dbReference>
<keyword evidence="5 17" id="KW-0121">Carboxypeptidase</keyword>
<dbReference type="AlphaFoldDB" id="D9S3P9"/>
<evidence type="ECO:0000256" key="6">
    <source>
        <dbReference type="ARBA" id="ARBA00022670"/>
    </source>
</evidence>
<dbReference type="eggNOG" id="COG1686">
    <property type="taxonomic scope" value="Bacteria"/>
</dbReference>
<evidence type="ECO:0000259" key="16">
    <source>
        <dbReference type="SMART" id="SM00936"/>
    </source>
</evidence>
<dbReference type="SUPFAM" id="SSF56601">
    <property type="entry name" value="beta-lactamase/transpeptidase-like"/>
    <property type="match status" value="1"/>
</dbReference>
<dbReference type="EC" id="3.4.16.4" evidence="4"/>
<feature type="domain" description="Peptidase S11 D-Ala-D-Ala carboxypeptidase A C-terminal" evidence="16">
    <location>
        <begin position="283"/>
        <end position="373"/>
    </location>
</feature>
<evidence type="ECO:0000256" key="2">
    <source>
        <dbReference type="ARBA" id="ARBA00004752"/>
    </source>
</evidence>
<evidence type="ECO:0000256" key="1">
    <source>
        <dbReference type="ARBA" id="ARBA00003217"/>
    </source>
</evidence>
<evidence type="ECO:0000256" key="11">
    <source>
        <dbReference type="ARBA" id="ARBA00023316"/>
    </source>
</evidence>
<comment type="pathway">
    <text evidence="2">Cell wall biogenesis; peptidoglycan biosynthesis.</text>
</comment>
<dbReference type="InterPro" id="IPR015956">
    <property type="entry name" value="Peniciliin-bd_prot_C_sf"/>
</dbReference>
<keyword evidence="18" id="KW-1185">Reference proteome</keyword>
<dbReference type="InterPro" id="IPR037167">
    <property type="entry name" value="Peptidase_S11_C_sf"/>
</dbReference>
<dbReference type="MEROPS" id="S11.005"/>
<comment type="catalytic activity">
    <reaction evidence="12">
        <text>Preferential cleavage: (Ac)2-L-Lys-D-Ala-|-D-Ala. Also transpeptidation of peptidyl-alanyl moieties that are N-acyl substituents of D-alanine.</text>
        <dbReference type="EC" id="3.4.16.4"/>
    </reaction>
</comment>
<evidence type="ECO:0000256" key="15">
    <source>
        <dbReference type="RuleBase" id="RU004016"/>
    </source>
</evidence>
<keyword evidence="6" id="KW-0645">Protease</keyword>
<dbReference type="Pfam" id="PF00768">
    <property type="entry name" value="Peptidase_S11"/>
    <property type="match status" value="1"/>
</dbReference>
<evidence type="ECO:0000313" key="18">
    <source>
        <dbReference type="Proteomes" id="UP000000272"/>
    </source>
</evidence>
<dbReference type="SUPFAM" id="SSF69189">
    <property type="entry name" value="Penicillin-binding protein associated domain"/>
    <property type="match status" value="1"/>
</dbReference>
<protein>
    <recommendedName>
        <fullName evidence="4">serine-type D-Ala-D-Ala carboxypeptidase</fullName>
        <ecNumber evidence="4">3.4.16.4</ecNumber>
    </recommendedName>
</protein>
<dbReference type="Gene3D" id="2.60.410.10">
    <property type="entry name" value="D-Ala-D-Ala carboxypeptidase, C-terminal domain"/>
    <property type="match status" value="1"/>
</dbReference>
<keyword evidence="11" id="KW-0961">Cell wall biogenesis/degradation</keyword>
<feature type="active site" description="Acyl-ester intermediate" evidence="13">
    <location>
        <position position="65"/>
    </location>
</feature>
<reference evidence="17 18" key="1">
    <citation type="journal article" date="2010" name="Stand. Genomic Sci.">
        <title>Complete genome sequence of Thermosediminibacter oceani type strain (JW/IW-1228P).</title>
        <authorList>
            <person name="Pitluck S."/>
            <person name="Yasawong M."/>
            <person name="Munk C."/>
            <person name="Nolan M."/>
            <person name="Lapidus A."/>
            <person name="Lucas S."/>
            <person name="Glavina Del Rio T."/>
            <person name="Tice H."/>
            <person name="Cheng J.F."/>
            <person name="Bruce D."/>
            <person name="Detter C."/>
            <person name="Tapia R."/>
            <person name="Han C."/>
            <person name="Goodwin L."/>
            <person name="Liolios K."/>
            <person name="Ivanova N."/>
            <person name="Mavromatis K."/>
            <person name="Mikhailova N."/>
            <person name="Pati A."/>
            <person name="Chen A."/>
            <person name="Palaniappan K."/>
            <person name="Land M."/>
            <person name="Hauser L."/>
            <person name="Chang Y.J."/>
            <person name="Jeffries C.D."/>
            <person name="Rohde M."/>
            <person name="Spring S."/>
            <person name="Sikorski J."/>
            <person name="Goker M."/>
            <person name="Woyke T."/>
            <person name="Bristow J."/>
            <person name="Eisen J.A."/>
            <person name="Markowitz V."/>
            <person name="Hugenholtz P."/>
            <person name="Kyrpides N.C."/>
            <person name="Klenk H.P."/>
        </authorList>
    </citation>
    <scope>NUCLEOTIDE SEQUENCE [LARGE SCALE GENOMIC DNA]</scope>
    <source>
        <strain evidence="18">ATCC BAA-1034 / DSM 16646 / JW/IW-1228P</strain>
    </source>
</reference>
<evidence type="ECO:0000256" key="8">
    <source>
        <dbReference type="ARBA" id="ARBA00022801"/>
    </source>
</evidence>
<dbReference type="PANTHER" id="PTHR21581">
    <property type="entry name" value="D-ALANYL-D-ALANINE CARBOXYPEPTIDASE"/>
    <property type="match status" value="1"/>
</dbReference>
<comment type="similarity">
    <text evidence="3 15">Belongs to the peptidase S11 family.</text>
</comment>
<evidence type="ECO:0000256" key="3">
    <source>
        <dbReference type="ARBA" id="ARBA00007164"/>
    </source>
</evidence>
<evidence type="ECO:0000256" key="12">
    <source>
        <dbReference type="ARBA" id="ARBA00034000"/>
    </source>
</evidence>
<sequence length="390" mass="43203">MISLALKNRWRKIALLSLIFFISVNFTVYAQPLPEIKSPSAILIDAGTGTVLYEKNAHEKLEPASITKIMTLLVALEAIEQGKVKLTDKVKISERAWKTGGSQVFLGPGEEQTLETLLKCITIASANDASVAVAEYIGGSVEGFVKMMNDKAKALGMNNTNFTNPHGLSDPNHYTTAYDIALMSRELVKYPKFFEWSTVWIDYLEHTDKEREATMLANTNKLLGKYEGLDGLKTGFHAKAGYCFAGSAKRGDLRLISVVLNSPSSAERFEDTKKLLDYGFGRYSSVQVAKKNSVLKRLPVEKGVKKEVDVVASDDLSILVEKGKEGAIKTRLELPDKIYAPVVRGQKVGKLIAEQDGKIIGEVELTVSEEIDKAGLFYIFRRLLGGWFYF</sequence>
<dbReference type="PRINTS" id="PR00725">
    <property type="entry name" value="DADACBPTASE1"/>
</dbReference>
<dbReference type="PANTHER" id="PTHR21581:SF6">
    <property type="entry name" value="TRAFFICKING PROTEIN PARTICLE COMPLEX SUBUNIT 12"/>
    <property type="match status" value="1"/>
</dbReference>
<keyword evidence="10" id="KW-0573">Peptidoglycan synthesis</keyword>
<dbReference type="Gene3D" id="3.40.710.10">
    <property type="entry name" value="DD-peptidase/beta-lactamase superfamily"/>
    <property type="match status" value="1"/>
</dbReference>
<keyword evidence="9" id="KW-0133">Cell shape</keyword>
<keyword evidence="8 17" id="KW-0378">Hydrolase</keyword>
<dbReference type="Proteomes" id="UP000000272">
    <property type="component" value="Chromosome"/>
</dbReference>
<evidence type="ECO:0000256" key="9">
    <source>
        <dbReference type="ARBA" id="ARBA00022960"/>
    </source>
</evidence>
<comment type="function">
    <text evidence="1">Removes C-terminal D-alanyl residues from sugar-peptide cell wall precursors.</text>
</comment>
<feature type="active site" description="Proton acceptor" evidence="13">
    <location>
        <position position="68"/>
    </location>
</feature>
<evidence type="ECO:0000256" key="14">
    <source>
        <dbReference type="PIRSR" id="PIRSR618044-2"/>
    </source>
</evidence>
<dbReference type="STRING" id="555079.Toce_1270"/>
<dbReference type="EMBL" id="CP002131">
    <property type="protein sequence ID" value="ADL08026.1"/>
    <property type="molecule type" value="Genomic_DNA"/>
</dbReference>
<evidence type="ECO:0000256" key="7">
    <source>
        <dbReference type="ARBA" id="ARBA00022729"/>
    </source>
</evidence>
<gene>
    <name evidence="17" type="ordered locus">Toce_1270</name>
</gene>
<dbReference type="GO" id="GO:0008360">
    <property type="term" value="P:regulation of cell shape"/>
    <property type="evidence" value="ECO:0007669"/>
    <property type="project" value="UniProtKB-KW"/>
</dbReference>